<feature type="transmembrane region" description="Helical" evidence="1">
    <location>
        <begin position="20"/>
        <end position="38"/>
    </location>
</feature>
<sequence length="71" mass="8258">MFKHIELLMNELSEKISANARFVVVLTLAVTTTITTITMKSINIYFITAFVFISISLYSPEIYRFFMNKLK</sequence>
<protein>
    <submittedName>
        <fullName evidence="2">Uncharacterized protein</fullName>
    </submittedName>
</protein>
<dbReference type="PATRIC" id="fig|1141660.3.peg.2710"/>
<comment type="caution">
    <text evidence="2">The sequence shown here is derived from an EMBL/GenBank/DDBJ whole genome shotgun (WGS) entry which is preliminary data.</text>
</comment>
<feature type="transmembrane region" description="Helical" evidence="1">
    <location>
        <begin position="44"/>
        <end position="66"/>
    </location>
</feature>
<dbReference type="HOGENOM" id="CLU_2736789_0_0_6"/>
<evidence type="ECO:0000313" key="3">
    <source>
        <dbReference type="Proteomes" id="UP000010290"/>
    </source>
</evidence>
<organism evidence="2 3">
    <name type="scientific">Providencia sneebia DSM 19967</name>
    <dbReference type="NCBI Taxonomy" id="1141660"/>
    <lineage>
        <taxon>Bacteria</taxon>
        <taxon>Pseudomonadati</taxon>
        <taxon>Pseudomonadota</taxon>
        <taxon>Gammaproteobacteria</taxon>
        <taxon>Enterobacterales</taxon>
        <taxon>Morganellaceae</taxon>
        <taxon>Providencia</taxon>
    </lineage>
</organism>
<dbReference type="Proteomes" id="UP000010290">
    <property type="component" value="Chromosome"/>
</dbReference>
<reference evidence="2 3" key="1">
    <citation type="journal article" date="2012" name="BMC Genomics">
        <title>Comparative genomics of bacteria in the genus Providencia isolated from wild Drosophila melanogaster.</title>
        <authorList>
            <person name="Galac M.R."/>
            <person name="Lazzaro B.P."/>
        </authorList>
    </citation>
    <scope>NUCLEOTIDE SEQUENCE [LARGE SCALE GENOMIC DNA]</scope>
    <source>
        <strain evidence="2 3">DSM 19967</strain>
    </source>
</reference>
<keyword evidence="1" id="KW-0812">Transmembrane</keyword>
<gene>
    <name evidence="2" type="ORF">OO7_13559</name>
</gene>
<accession>K8W633</accession>
<keyword evidence="1" id="KW-0472">Membrane</keyword>
<dbReference type="AlphaFoldDB" id="K8W633"/>
<evidence type="ECO:0000313" key="2">
    <source>
        <dbReference type="EMBL" id="EKT55999.1"/>
    </source>
</evidence>
<name>K8W633_9GAMM</name>
<proteinExistence type="predicted"/>
<dbReference type="EMBL" id="AKKN01000010">
    <property type="protein sequence ID" value="EKT55999.1"/>
    <property type="molecule type" value="Genomic_DNA"/>
</dbReference>
<keyword evidence="3" id="KW-1185">Reference proteome</keyword>
<keyword evidence="1" id="KW-1133">Transmembrane helix</keyword>
<evidence type="ECO:0000256" key="1">
    <source>
        <dbReference type="SAM" id="Phobius"/>
    </source>
</evidence>